<dbReference type="OrthoDB" id="3266199at2759"/>
<dbReference type="STRING" id="139825.A0A401GTQ2"/>
<dbReference type="SUPFAM" id="SSF54695">
    <property type="entry name" value="POZ domain"/>
    <property type="match status" value="1"/>
</dbReference>
<dbReference type="Gene3D" id="3.30.710.10">
    <property type="entry name" value="Potassium Channel Kv1.1, Chain A"/>
    <property type="match status" value="1"/>
</dbReference>
<comment type="caution">
    <text evidence="2">The sequence shown here is derived from an EMBL/GenBank/DDBJ whole genome shotgun (WGS) entry which is preliminary data.</text>
</comment>
<dbReference type="InterPro" id="IPR011333">
    <property type="entry name" value="SKP1/BTB/POZ_sf"/>
</dbReference>
<proteinExistence type="predicted"/>
<dbReference type="EMBL" id="BFAD01000008">
    <property type="protein sequence ID" value="GBE85605.1"/>
    <property type="molecule type" value="Genomic_DNA"/>
</dbReference>
<accession>A0A401GTQ2</accession>
<organism evidence="2 3">
    <name type="scientific">Sparassis crispa</name>
    <dbReference type="NCBI Taxonomy" id="139825"/>
    <lineage>
        <taxon>Eukaryota</taxon>
        <taxon>Fungi</taxon>
        <taxon>Dikarya</taxon>
        <taxon>Basidiomycota</taxon>
        <taxon>Agaricomycotina</taxon>
        <taxon>Agaricomycetes</taxon>
        <taxon>Polyporales</taxon>
        <taxon>Sparassidaceae</taxon>
        <taxon>Sparassis</taxon>
    </lineage>
</organism>
<evidence type="ECO:0000313" key="3">
    <source>
        <dbReference type="Proteomes" id="UP000287166"/>
    </source>
</evidence>
<name>A0A401GTQ2_9APHY</name>
<keyword evidence="3" id="KW-1185">Reference proteome</keyword>
<gene>
    <name evidence="2" type="ORF">SCP_0801230</name>
</gene>
<dbReference type="Proteomes" id="UP000287166">
    <property type="component" value="Unassembled WGS sequence"/>
</dbReference>
<evidence type="ECO:0000313" key="2">
    <source>
        <dbReference type="EMBL" id="GBE85605.1"/>
    </source>
</evidence>
<dbReference type="PROSITE" id="PS50097">
    <property type="entry name" value="BTB"/>
    <property type="match status" value="1"/>
</dbReference>
<protein>
    <recommendedName>
        <fullName evidence="1">BTB domain-containing protein</fullName>
    </recommendedName>
</protein>
<dbReference type="InterPro" id="IPR000210">
    <property type="entry name" value="BTB/POZ_dom"/>
</dbReference>
<sequence length="320" mass="34720">MAQNAAGCDIDAEQHASHSDAIEIPNGKWHPSFCSEDADIILCSNDNTLFRVHSHILKLASGWFRGMFTLPQGSPASAGPDIISLGENEDVIAGLLKMISAMESPALHSIDLVESILLAAEKYDMPGPVSIIRIALSSSFLEASPVRLYGIAYRRGWMREAKLASSRTLTLNLCDPVVAAELSAVDSTAVVQLILLHRRRKDVLKAFLDDAANFAANRTTVCMNCGSHVGNGQWLALKYSWVARMDYKPFGVALEATDLECEELRAVLEAQCVDCAGFLYEAATTNRNLRIAIAALPQVVEVCFSTISQLSNFNIDGTGM</sequence>
<dbReference type="AlphaFoldDB" id="A0A401GTQ2"/>
<feature type="domain" description="BTB" evidence="1">
    <location>
        <begin position="38"/>
        <end position="69"/>
    </location>
</feature>
<dbReference type="GeneID" id="38782522"/>
<reference evidence="2 3" key="1">
    <citation type="journal article" date="2018" name="Sci. Rep.">
        <title>Genome sequence of the cauliflower mushroom Sparassis crispa (Hanabiratake) and its association with beneficial usage.</title>
        <authorList>
            <person name="Kiyama R."/>
            <person name="Furutani Y."/>
            <person name="Kawaguchi K."/>
            <person name="Nakanishi T."/>
        </authorList>
    </citation>
    <scope>NUCLEOTIDE SEQUENCE [LARGE SCALE GENOMIC DNA]</scope>
</reference>
<dbReference type="InParanoid" id="A0A401GTQ2"/>
<dbReference type="RefSeq" id="XP_027616518.1">
    <property type="nucleotide sequence ID" value="XM_027760717.1"/>
</dbReference>
<evidence type="ECO:0000259" key="1">
    <source>
        <dbReference type="PROSITE" id="PS50097"/>
    </source>
</evidence>
<dbReference type="SMART" id="SM00225">
    <property type="entry name" value="BTB"/>
    <property type="match status" value="1"/>
</dbReference>